<gene>
    <name evidence="1" type="ORF">CBOVIS_LOCUS9151</name>
</gene>
<dbReference type="OrthoDB" id="190846at2759"/>
<dbReference type="EMBL" id="CADEPM010000006">
    <property type="protein sequence ID" value="CAB3407187.1"/>
    <property type="molecule type" value="Genomic_DNA"/>
</dbReference>
<evidence type="ECO:0000313" key="1">
    <source>
        <dbReference type="EMBL" id="CAB3407187.1"/>
    </source>
</evidence>
<name>A0A8S1F8E8_9PELO</name>
<dbReference type="PANTHER" id="PTHR11440">
    <property type="entry name" value="LECITHIN-CHOLESTEROL ACYLTRANSFERASE-RELATED"/>
    <property type="match status" value="1"/>
</dbReference>
<dbReference type="Proteomes" id="UP000494206">
    <property type="component" value="Unassembled WGS sequence"/>
</dbReference>
<dbReference type="GO" id="GO:0008374">
    <property type="term" value="F:O-acyltransferase activity"/>
    <property type="evidence" value="ECO:0007669"/>
    <property type="project" value="InterPro"/>
</dbReference>
<dbReference type="Pfam" id="PF02450">
    <property type="entry name" value="LCAT"/>
    <property type="match status" value="1"/>
</dbReference>
<keyword evidence="2" id="KW-1185">Reference proteome</keyword>
<comment type="caution">
    <text evidence="1">The sequence shown here is derived from an EMBL/GenBank/DDBJ whole genome shotgun (WGS) entry which is preliminary data.</text>
</comment>
<protein>
    <submittedName>
        <fullName evidence="1">Uncharacterized protein</fullName>
    </submittedName>
</protein>
<dbReference type="SUPFAM" id="SSF53474">
    <property type="entry name" value="alpha/beta-Hydrolases"/>
    <property type="match status" value="1"/>
</dbReference>
<dbReference type="InterPro" id="IPR029058">
    <property type="entry name" value="AB_hydrolase_fold"/>
</dbReference>
<dbReference type="AlphaFoldDB" id="A0A8S1F8E8"/>
<evidence type="ECO:0000313" key="2">
    <source>
        <dbReference type="Proteomes" id="UP000494206"/>
    </source>
</evidence>
<dbReference type="GO" id="GO:0006629">
    <property type="term" value="P:lipid metabolic process"/>
    <property type="evidence" value="ECO:0007669"/>
    <property type="project" value="InterPro"/>
</dbReference>
<proteinExistence type="predicted"/>
<dbReference type="Gene3D" id="3.40.50.1820">
    <property type="entry name" value="alpha/beta hydrolase"/>
    <property type="match status" value="2"/>
</dbReference>
<accession>A0A8S1F8E8</accession>
<sequence>MRCRQMCQGVFCPAFPSQSPLVGVTRMLSKPALLLVLLVLLALPCSARYLKGPGAGLPVVLVPGDGGSQLEANLTGKPSTVHYVCSKTTTTWFDLWLNLELFIPTVIDCWADNMQLVFNTTTGLSDNMPGVDIRVPGLGSTSSIEWLDKSKASQGRYFTDIVESLVTMGYSRGKDVVGAPFDWRRSPNELSYFYIQLKTIIETTYRWNGNKKVVLLGHSMGNPVTLYFLHNYVDQAWKDKFVASFVSLAAPWGGSMQIVKLFASGYNMNYYRVILPPSALRGMQRSFTSSAFLFPNSAAWAPDEILASTEDKNYTLSNVQEFFKDINYPVGWEQYKAAGTLNGNVTAPGVAVHCVYGTGVPTPETFHWTKGYFPDYQPVEVNGDGDGTVNKRSAHVCNNWKGNNDGKPVTVHEVFQADHMTILKDPKALEIIRQAIYQEI</sequence>
<organism evidence="1 2">
    <name type="scientific">Caenorhabditis bovis</name>
    <dbReference type="NCBI Taxonomy" id="2654633"/>
    <lineage>
        <taxon>Eukaryota</taxon>
        <taxon>Metazoa</taxon>
        <taxon>Ecdysozoa</taxon>
        <taxon>Nematoda</taxon>
        <taxon>Chromadorea</taxon>
        <taxon>Rhabditida</taxon>
        <taxon>Rhabditina</taxon>
        <taxon>Rhabditomorpha</taxon>
        <taxon>Rhabditoidea</taxon>
        <taxon>Rhabditidae</taxon>
        <taxon>Peloderinae</taxon>
        <taxon>Caenorhabditis</taxon>
    </lineage>
</organism>
<dbReference type="InterPro" id="IPR003386">
    <property type="entry name" value="LACT/PDAT_acylTrfase"/>
</dbReference>
<reference evidence="1 2" key="1">
    <citation type="submission" date="2020-04" db="EMBL/GenBank/DDBJ databases">
        <authorList>
            <person name="Laetsch R D."/>
            <person name="Stevens L."/>
            <person name="Kumar S."/>
            <person name="Blaxter L. M."/>
        </authorList>
    </citation>
    <scope>NUCLEOTIDE SEQUENCE [LARGE SCALE GENOMIC DNA]</scope>
</reference>